<protein>
    <submittedName>
        <fullName evidence="1">Uncharacterized protein</fullName>
    </submittedName>
</protein>
<evidence type="ECO:0000313" key="1">
    <source>
        <dbReference type="EMBL" id="SUZ90679.1"/>
    </source>
</evidence>
<proteinExistence type="predicted"/>
<sequence length="149" mass="17360">MTRTSKFEFIHDVNLTEFRLHDFNLHDHLVLNPSTAKKENRPYTLWWTDGFSEPGFFNDISEMCSVKIDNLCKEKNIKGIVWSIHEPFMKCNHFTRLPVTLIKQKLQEKTIATPSANLWTSNADASHQTEEGNKYIAKLINEACIDMMK</sequence>
<dbReference type="AlphaFoldDB" id="A0A381RID8"/>
<reference evidence="1" key="1">
    <citation type="submission" date="2018-05" db="EMBL/GenBank/DDBJ databases">
        <authorList>
            <person name="Lanie J.A."/>
            <person name="Ng W.-L."/>
            <person name="Kazmierczak K.M."/>
            <person name="Andrzejewski T.M."/>
            <person name="Davidsen T.M."/>
            <person name="Wayne K.J."/>
            <person name="Tettelin H."/>
            <person name="Glass J.I."/>
            <person name="Rusch D."/>
            <person name="Podicherti R."/>
            <person name="Tsui H.-C.T."/>
            <person name="Winkler M.E."/>
        </authorList>
    </citation>
    <scope>NUCLEOTIDE SEQUENCE</scope>
</reference>
<organism evidence="1">
    <name type="scientific">marine metagenome</name>
    <dbReference type="NCBI Taxonomy" id="408172"/>
    <lineage>
        <taxon>unclassified sequences</taxon>
        <taxon>metagenomes</taxon>
        <taxon>ecological metagenomes</taxon>
    </lineage>
</organism>
<name>A0A381RID8_9ZZZZ</name>
<gene>
    <name evidence="1" type="ORF">METZ01_LOCUS43533</name>
</gene>
<dbReference type="EMBL" id="UINC01001914">
    <property type="protein sequence ID" value="SUZ90679.1"/>
    <property type="molecule type" value="Genomic_DNA"/>
</dbReference>
<accession>A0A381RID8</accession>